<dbReference type="PANTHER" id="PTHR34075">
    <property type="entry name" value="BLR3430 PROTEIN"/>
    <property type="match status" value="1"/>
</dbReference>
<proteinExistence type="predicted"/>
<dbReference type="InterPro" id="IPR022002">
    <property type="entry name" value="ChsH2_Znr"/>
</dbReference>
<name>A0A7C4E047_CALS0</name>
<dbReference type="PANTHER" id="PTHR34075:SF4">
    <property type="entry name" value="DUF35 DOMAIN-CONTAINING PROTEIN"/>
    <property type="match status" value="1"/>
</dbReference>
<evidence type="ECO:0000313" key="3">
    <source>
        <dbReference type="EMBL" id="HGN90285.1"/>
    </source>
</evidence>
<evidence type="ECO:0000259" key="1">
    <source>
        <dbReference type="Pfam" id="PF12172"/>
    </source>
</evidence>
<accession>A0A7C4E047</accession>
<organism evidence="3">
    <name type="scientific">Caldiarchaeum subterraneum</name>
    <dbReference type="NCBI Taxonomy" id="311458"/>
    <lineage>
        <taxon>Archaea</taxon>
        <taxon>Nitrososphaerota</taxon>
        <taxon>Candidatus Caldarchaeales</taxon>
        <taxon>Candidatus Caldarchaeaceae</taxon>
        <taxon>Candidatus Caldarchaeum</taxon>
    </lineage>
</organism>
<protein>
    <submittedName>
        <fullName evidence="3">Zn-ribbon domain-containing OB-fold protein</fullName>
    </submittedName>
</protein>
<dbReference type="AlphaFoldDB" id="A0A7C4E047"/>
<dbReference type="InterPro" id="IPR052513">
    <property type="entry name" value="Thioester_dehydratase-like"/>
</dbReference>
<gene>
    <name evidence="3" type="ORF">ENT82_04055</name>
    <name evidence="2" type="ORF">ENU43_04770</name>
</gene>
<dbReference type="EMBL" id="DTAD01000038">
    <property type="protein sequence ID" value="HGN90285.1"/>
    <property type="molecule type" value="Genomic_DNA"/>
</dbReference>
<dbReference type="EMBL" id="DTCM01000061">
    <property type="protein sequence ID" value="HGL40958.1"/>
    <property type="molecule type" value="Genomic_DNA"/>
</dbReference>
<feature type="domain" description="ChsH2 rubredoxin-like zinc ribbon" evidence="1">
    <location>
        <begin position="22"/>
        <end position="53"/>
    </location>
</feature>
<evidence type="ECO:0000313" key="2">
    <source>
        <dbReference type="EMBL" id="HGL40958.1"/>
    </source>
</evidence>
<dbReference type="SUPFAM" id="SSF50249">
    <property type="entry name" value="Nucleic acid-binding proteins"/>
    <property type="match status" value="1"/>
</dbReference>
<dbReference type="Gene3D" id="6.10.30.10">
    <property type="match status" value="1"/>
</dbReference>
<dbReference type="Pfam" id="PF12172">
    <property type="entry name" value="zf-ChsH2"/>
    <property type="match status" value="1"/>
</dbReference>
<sequence>MALDIESQYEYPAGVALSKFLEGLRNGKIIASRCEKCFSKHVPPRAYCLDCFKPINEYIEVDPVAEVQTYTRSRLLAFGETGEEIVWVFVRFVDTLGGLLHMLDTATTPRIGLKVKPVFREKRVGSIHDIKCFTAAD</sequence>
<dbReference type="InterPro" id="IPR012340">
    <property type="entry name" value="NA-bd_OB-fold"/>
</dbReference>
<comment type="caution">
    <text evidence="3">The sequence shown here is derived from an EMBL/GenBank/DDBJ whole genome shotgun (WGS) entry which is preliminary data.</text>
</comment>
<reference evidence="3" key="1">
    <citation type="journal article" date="2020" name="mSystems">
        <title>Genome- and Community-Level Interaction Insights into Carbon Utilization and Element Cycling Functions of Hydrothermarchaeota in Hydrothermal Sediment.</title>
        <authorList>
            <person name="Zhou Z."/>
            <person name="Liu Y."/>
            <person name="Xu W."/>
            <person name="Pan J."/>
            <person name="Luo Z.H."/>
            <person name="Li M."/>
        </authorList>
    </citation>
    <scope>NUCLEOTIDE SEQUENCE [LARGE SCALE GENOMIC DNA]</scope>
    <source>
        <strain evidence="3">SpSt-613</strain>
        <strain evidence="2">SpSt-669</strain>
    </source>
</reference>